<keyword evidence="3" id="KW-1185">Reference proteome</keyword>
<dbReference type="Proteomes" id="UP001222027">
    <property type="component" value="Unassembled WGS sequence"/>
</dbReference>
<feature type="region of interest" description="Disordered" evidence="1">
    <location>
        <begin position="111"/>
        <end position="131"/>
    </location>
</feature>
<reference evidence="2 3" key="1">
    <citation type="submission" date="2022-12" db="EMBL/GenBank/DDBJ databases">
        <title>Chromosome-scale assembly of the Ensete ventricosum genome.</title>
        <authorList>
            <person name="Dussert Y."/>
            <person name="Stocks J."/>
            <person name="Wendawek A."/>
            <person name="Woldeyes F."/>
            <person name="Nichols R.A."/>
            <person name="Borrell J.S."/>
        </authorList>
    </citation>
    <scope>NUCLEOTIDE SEQUENCE [LARGE SCALE GENOMIC DNA]</scope>
    <source>
        <strain evidence="3">cv. Maze</strain>
        <tissue evidence="2">Seeds</tissue>
    </source>
</reference>
<dbReference type="EMBL" id="JAQQAF010000001">
    <property type="protein sequence ID" value="KAJ8512296.1"/>
    <property type="molecule type" value="Genomic_DNA"/>
</dbReference>
<name>A0AAV8RYS3_ENSVE</name>
<comment type="caution">
    <text evidence="2">The sequence shown here is derived from an EMBL/GenBank/DDBJ whole genome shotgun (WGS) entry which is preliminary data.</text>
</comment>
<evidence type="ECO:0000256" key="1">
    <source>
        <dbReference type="SAM" id="MobiDB-lite"/>
    </source>
</evidence>
<accession>A0AAV8RYS3</accession>
<evidence type="ECO:0000313" key="3">
    <source>
        <dbReference type="Proteomes" id="UP001222027"/>
    </source>
</evidence>
<proteinExistence type="predicted"/>
<sequence>MTDSSSCFSNVTVQRFLPLMDMEGLMMARGGVLASSPVSGLLPPRRYRIRERCSHYGGRLERRRRLHRSVLSCFGAAPTSEVPDKRALQSLWWKVREKKKTAPVCAVSDATATTGDETPPVNAAVTPSQKSNPAKRSFFHWFHKVESTLWYNISVSSLPAQGI</sequence>
<evidence type="ECO:0000313" key="2">
    <source>
        <dbReference type="EMBL" id="KAJ8512296.1"/>
    </source>
</evidence>
<dbReference type="AlphaFoldDB" id="A0AAV8RYS3"/>
<gene>
    <name evidence="2" type="ORF">OPV22_002730</name>
</gene>
<protein>
    <submittedName>
        <fullName evidence="2">Uncharacterized protein</fullName>
    </submittedName>
</protein>
<organism evidence="2 3">
    <name type="scientific">Ensete ventricosum</name>
    <name type="common">Abyssinian banana</name>
    <name type="synonym">Musa ensete</name>
    <dbReference type="NCBI Taxonomy" id="4639"/>
    <lineage>
        <taxon>Eukaryota</taxon>
        <taxon>Viridiplantae</taxon>
        <taxon>Streptophyta</taxon>
        <taxon>Embryophyta</taxon>
        <taxon>Tracheophyta</taxon>
        <taxon>Spermatophyta</taxon>
        <taxon>Magnoliopsida</taxon>
        <taxon>Liliopsida</taxon>
        <taxon>Zingiberales</taxon>
        <taxon>Musaceae</taxon>
        <taxon>Ensete</taxon>
    </lineage>
</organism>